<accession>A0ABU7MJM9</accession>
<evidence type="ECO:0000313" key="1">
    <source>
        <dbReference type="EMBL" id="MEE3852771.1"/>
    </source>
</evidence>
<dbReference type="RefSeq" id="WP_330435284.1">
    <property type="nucleotide sequence ID" value="NZ_JAZDUF010000007.1"/>
</dbReference>
<keyword evidence="2" id="KW-1185">Reference proteome</keyword>
<evidence type="ECO:0000313" key="2">
    <source>
        <dbReference type="Proteomes" id="UP001347146"/>
    </source>
</evidence>
<dbReference type="Proteomes" id="UP001347146">
    <property type="component" value="Unassembled WGS sequence"/>
</dbReference>
<comment type="caution">
    <text evidence="1">The sequence shown here is derived from an EMBL/GenBank/DDBJ whole genome shotgun (WGS) entry which is preliminary data.</text>
</comment>
<reference evidence="1 2" key="1">
    <citation type="submission" date="2024-01" db="EMBL/GenBank/DDBJ databases">
        <title>Draft genome sequence of Gordonia sp. LSe1-13.</title>
        <authorList>
            <person name="Suphannarot A."/>
            <person name="Mingma R."/>
        </authorList>
    </citation>
    <scope>NUCLEOTIDE SEQUENCE [LARGE SCALE GENOMIC DNA]</scope>
    <source>
        <strain evidence="1 2">LSe1-13</strain>
    </source>
</reference>
<evidence type="ECO:0008006" key="3">
    <source>
        <dbReference type="Google" id="ProtNLM"/>
    </source>
</evidence>
<protein>
    <recommendedName>
        <fullName evidence="3">DUF4145 domain-containing protein</fullName>
    </recommendedName>
</protein>
<dbReference type="EMBL" id="JAZDUF010000007">
    <property type="protein sequence ID" value="MEE3852771.1"/>
    <property type="molecule type" value="Genomic_DNA"/>
</dbReference>
<gene>
    <name evidence="1" type="ORF">VZC37_20700</name>
</gene>
<organism evidence="1 2">
    <name type="scientific">Gordonia sesuvii</name>
    <dbReference type="NCBI Taxonomy" id="3116777"/>
    <lineage>
        <taxon>Bacteria</taxon>
        <taxon>Bacillati</taxon>
        <taxon>Actinomycetota</taxon>
        <taxon>Actinomycetes</taxon>
        <taxon>Mycobacteriales</taxon>
        <taxon>Gordoniaceae</taxon>
        <taxon>Gordonia</taxon>
    </lineage>
</organism>
<sequence length="355" mass="39741">MTDETADFDPRKQWTFGYETFGNDDLPAHLLRVSTHHAHAALNKAESKEPTTWLESAIHAGAAVELLAKYHLAVVNPVLIVDMKTTQNHGLLHVLGERIGKPADPQERRRVKTRGPEDCLNLVSLISGTPLPRNALNVVLDARNSAVHMGLLDKLELQRSLTAMVRVVDALISVANVPRSKYWGSQLALINRISSREQLAKSLTKKLEDARVRAKALVVSDSALVAEDLMQTSETPSLFDVEEYPEGTSYWYSEKCPVCKRAGRVFCSRWVNGPEETLDGVSYVEEMASSELFRCGTCRLELGDREMLELGIGDTRSIGYRQATEDEISSYQEHLEALAYQHQVDLTRQRADWGR</sequence>
<name>A0ABU7MJM9_9ACTN</name>
<proteinExistence type="predicted"/>